<keyword evidence="2" id="KW-0963">Cytoplasm</keyword>
<protein>
    <recommendedName>
        <fullName evidence="2">CCR4-NOT transcription complex subunit 10</fullName>
    </recommendedName>
</protein>
<keyword evidence="2" id="KW-0539">Nucleus</keyword>
<dbReference type="SUPFAM" id="SSF48452">
    <property type="entry name" value="TPR-like"/>
    <property type="match status" value="1"/>
</dbReference>
<keyword evidence="2" id="KW-0810">Translation regulation</keyword>
<proteinExistence type="inferred from homology"/>
<keyword evidence="4" id="KW-1185">Reference proteome</keyword>
<accession>A0A448WGH8</accession>
<comment type="function">
    <text evidence="2">Component of the CCR4-NOT complex which is one of the major cellular mRNA deadenylases and is linked to various cellular processes including bulk mRNA degradation, miRNA-mediated repression, translational repression during translational initiation and general transcription regulation.</text>
</comment>
<dbReference type="Proteomes" id="UP000784294">
    <property type="component" value="Unassembled WGS sequence"/>
</dbReference>
<comment type="similarity">
    <text evidence="1 2">Belongs to the CNOT10 family.</text>
</comment>
<dbReference type="AlphaFoldDB" id="A0A448WGH8"/>
<dbReference type="PANTHER" id="PTHR12979:SF5">
    <property type="entry name" value="CCR4-NOT TRANSCRIPTION COMPLEX SUBUNIT 10"/>
    <property type="match status" value="1"/>
</dbReference>
<dbReference type="GO" id="GO:0030014">
    <property type="term" value="C:CCR4-NOT complex"/>
    <property type="evidence" value="ECO:0007669"/>
    <property type="project" value="UniProtKB-UniRule"/>
</dbReference>
<organism evidence="3 4">
    <name type="scientific">Protopolystoma xenopodis</name>
    <dbReference type="NCBI Taxonomy" id="117903"/>
    <lineage>
        <taxon>Eukaryota</taxon>
        <taxon>Metazoa</taxon>
        <taxon>Spiralia</taxon>
        <taxon>Lophotrochozoa</taxon>
        <taxon>Platyhelminthes</taxon>
        <taxon>Monogenea</taxon>
        <taxon>Polyopisthocotylea</taxon>
        <taxon>Polystomatidea</taxon>
        <taxon>Polystomatidae</taxon>
        <taxon>Protopolystoma</taxon>
    </lineage>
</organism>
<evidence type="ECO:0000313" key="3">
    <source>
        <dbReference type="EMBL" id="VEL11221.1"/>
    </source>
</evidence>
<sequence length="606" mass="68442">MMSDTKEAREEALGSSALKYSADERLFAIKATSFFIDQQYEKCFDLMKRLSSTRLDDPKIQSAAKIFCAPLPDEGSLEQTSSAFLDTKSAAGEIREQSNATFVTSSRTTIAITLHYNYALLLFYQRQVKCSEALLANILNVYPTDCREDPKKEFSKFSELLNFKPCSDLVLCRRVILLWLEVLLRLHKAELVYQICSKLEYQVWGTLTVYTQLFIVNSLADELLPSFEQVKKKTGAHTLPSSSSIISVTCEIRLPLKLLKIRSCLLTGRLIQAEWELAILNLPKSTKSIELNTFSGSNPDSVNEILTEKSEFSASEESSTSCLNGQTKDELSDKERFLDAKSKSQANWDTGNCLHFLNAQLAYLKASHLLGAIPPSCRSPIEAGQCETSMIWNNLALLHHRASQISLSGLHLRRAMCETDKVINEALSGSNNQKTGRFIGCCSHWKTTYNYLHHDMSTQNLLHHKQKFTQDKGTFWEARLSEVQWHHEVSSYNHGKNSTISSHIVLGDLLDIMIQVPLRAFSLSQHHALLYNAGIQLLSSGRASAAFNAFLELTQFYPSNPRLWFRLAESCIHSHRFVFMLFVEITLLPAMRHTSPYPSLRLGDLS</sequence>
<evidence type="ECO:0000256" key="2">
    <source>
        <dbReference type="RuleBase" id="RU367083"/>
    </source>
</evidence>
<dbReference type="PANTHER" id="PTHR12979">
    <property type="entry name" value="CCR4-NOT TRANSCRIPTION COMPLEX SUBUNIT 10"/>
    <property type="match status" value="1"/>
</dbReference>
<evidence type="ECO:0000256" key="1">
    <source>
        <dbReference type="ARBA" id="ARBA00010080"/>
    </source>
</evidence>
<reference evidence="3" key="1">
    <citation type="submission" date="2018-11" db="EMBL/GenBank/DDBJ databases">
        <authorList>
            <consortium name="Pathogen Informatics"/>
        </authorList>
    </citation>
    <scope>NUCLEOTIDE SEQUENCE</scope>
</reference>
<name>A0A448WGH8_9PLAT</name>
<evidence type="ECO:0000313" key="4">
    <source>
        <dbReference type="Proteomes" id="UP000784294"/>
    </source>
</evidence>
<dbReference type="GO" id="GO:0005737">
    <property type="term" value="C:cytoplasm"/>
    <property type="evidence" value="ECO:0007669"/>
    <property type="project" value="UniProtKB-SubCell"/>
</dbReference>
<keyword evidence="2" id="KW-0805">Transcription regulation</keyword>
<comment type="caution">
    <text evidence="3">The sequence shown here is derived from an EMBL/GenBank/DDBJ whole genome shotgun (WGS) entry which is preliminary data.</text>
</comment>
<dbReference type="OrthoDB" id="25157at2759"/>
<dbReference type="InterPro" id="IPR039740">
    <property type="entry name" value="CNOT10"/>
</dbReference>
<dbReference type="GO" id="GO:0005634">
    <property type="term" value="C:nucleus"/>
    <property type="evidence" value="ECO:0007669"/>
    <property type="project" value="UniProtKB-SubCell"/>
</dbReference>
<comment type="subcellular location">
    <subcellularLocation>
        <location evidence="2">Cytoplasm</location>
    </subcellularLocation>
    <subcellularLocation>
        <location evidence="2">Nucleus</location>
    </subcellularLocation>
</comment>
<dbReference type="InterPro" id="IPR011990">
    <property type="entry name" value="TPR-like_helical_dom_sf"/>
</dbReference>
<dbReference type="EMBL" id="CAAALY010011214">
    <property type="protein sequence ID" value="VEL11221.1"/>
    <property type="molecule type" value="Genomic_DNA"/>
</dbReference>
<dbReference type="GO" id="GO:0006402">
    <property type="term" value="P:mRNA catabolic process"/>
    <property type="evidence" value="ECO:0007669"/>
    <property type="project" value="TreeGrafter"/>
</dbReference>
<gene>
    <name evidence="3" type="ORF">PXEA_LOCUS4661</name>
</gene>
<keyword evidence="2" id="KW-0804">Transcription</keyword>
<dbReference type="GO" id="GO:0017148">
    <property type="term" value="P:negative regulation of translation"/>
    <property type="evidence" value="ECO:0007669"/>
    <property type="project" value="TreeGrafter"/>
</dbReference>
<dbReference type="GO" id="GO:0031047">
    <property type="term" value="P:regulatory ncRNA-mediated gene silencing"/>
    <property type="evidence" value="ECO:0007669"/>
    <property type="project" value="UniProtKB-UniRule"/>
</dbReference>
<keyword evidence="2" id="KW-0943">RNA-mediated gene silencing</keyword>